<dbReference type="PANTHER" id="PTHR45617:SF170">
    <property type="entry name" value="MIP14966P"/>
    <property type="match status" value="1"/>
</dbReference>
<dbReference type="PROSITE" id="PS51450">
    <property type="entry name" value="LRR"/>
    <property type="match status" value="1"/>
</dbReference>
<dbReference type="Gene3D" id="2.60.40.3540">
    <property type="entry name" value="Domain of unknown function DUF4458"/>
    <property type="match status" value="2"/>
</dbReference>
<dbReference type="AlphaFoldDB" id="A0A921K2W5"/>
<dbReference type="SUPFAM" id="SSF52058">
    <property type="entry name" value="L domain-like"/>
    <property type="match status" value="1"/>
</dbReference>
<evidence type="ECO:0000259" key="4">
    <source>
        <dbReference type="Pfam" id="PF14660"/>
    </source>
</evidence>
<evidence type="ECO:0000256" key="3">
    <source>
        <dbReference type="SAM" id="SignalP"/>
    </source>
</evidence>
<reference evidence="5" key="2">
    <citation type="submission" date="2021-09" db="EMBL/GenBank/DDBJ databases">
        <authorList>
            <person name="Gilroy R."/>
        </authorList>
    </citation>
    <scope>NUCLEOTIDE SEQUENCE</scope>
    <source>
        <strain evidence="5">CHK165-8395</strain>
    </source>
</reference>
<dbReference type="PANTHER" id="PTHR45617">
    <property type="entry name" value="LEUCINE RICH REPEAT FAMILY PROTEIN"/>
    <property type="match status" value="1"/>
</dbReference>
<proteinExistence type="predicted"/>
<keyword evidence="3" id="KW-0732">Signal</keyword>
<dbReference type="PROSITE" id="PS51257">
    <property type="entry name" value="PROKAR_LIPOPROTEIN"/>
    <property type="match status" value="1"/>
</dbReference>
<gene>
    <name evidence="5" type="ORF">K8U81_05245</name>
</gene>
<name>A0A921K2W5_9BACT</name>
<feature type="signal peptide" evidence="3">
    <location>
        <begin position="1"/>
        <end position="26"/>
    </location>
</feature>
<dbReference type="Pfam" id="PF14660">
    <property type="entry name" value="DUF4458"/>
    <property type="match status" value="2"/>
</dbReference>
<feature type="domain" description="DUF4458" evidence="4">
    <location>
        <begin position="40"/>
        <end position="155"/>
    </location>
</feature>
<dbReference type="Proteomes" id="UP000718012">
    <property type="component" value="Unassembled WGS sequence"/>
</dbReference>
<dbReference type="InterPro" id="IPR032675">
    <property type="entry name" value="LRR_dom_sf"/>
</dbReference>
<accession>A0A921K2W5</accession>
<reference evidence="5" key="1">
    <citation type="journal article" date="2021" name="PeerJ">
        <title>Extensive microbial diversity within the chicken gut microbiome revealed by metagenomics and culture.</title>
        <authorList>
            <person name="Gilroy R."/>
            <person name="Ravi A."/>
            <person name="Getino M."/>
            <person name="Pursley I."/>
            <person name="Horton D.L."/>
            <person name="Alikhan N.F."/>
            <person name="Baker D."/>
            <person name="Gharbi K."/>
            <person name="Hall N."/>
            <person name="Watson M."/>
            <person name="Adriaenssens E.M."/>
            <person name="Foster-Nyarko E."/>
            <person name="Jarju S."/>
            <person name="Secka A."/>
            <person name="Antonio M."/>
            <person name="Oren A."/>
            <person name="Chaudhuri R.R."/>
            <person name="La Ragione R."/>
            <person name="Hildebrand F."/>
            <person name="Pallen M.J."/>
        </authorList>
    </citation>
    <scope>NUCLEOTIDE SEQUENCE</scope>
    <source>
        <strain evidence="5">CHK165-8395</strain>
    </source>
</reference>
<evidence type="ECO:0000256" key="2">
    <source>
        <dbReference type="ARBA" id="ARBA00022737"/>
    </source>
</evidence>
<evidence type="ECO:0000313" key="6">
    <source>
        <dbReference type="Proteomes" id="UP000718012"/>
    </source>
</evidence>
<dbReference type="Pfam" id="PF00560">
    <property type="entry name" value="LRR_1"/>
    <property type="match status" value="1"/>
</dbReference>
<dbReference type="InterPro" id="IPR001611">
    <property type="entry name" value="Leu-rich_rpt"/>
</dbReference>
<dbReference type="InterPro" id="IPR038711">
    <property type="entry name" value="LRR_N_sf"/>
</dbReference>
<evidence type="ECO:0000256" key="1">
    <source>
        <dbReference type="ARBA" id="ARBA00022614"/>
    </source>
</evidence>
<sequence>MNKLRFNIIKLLFVSLITMFSGVVMSGCSDDDEVRQSQYGEVQFKLYKEASYNEGTEDVARSVASRASVNKLSDAQKIEIEMLFNGTSITQTLKLNAYNNENAEYGLRSDRLQLLVGDYKVVGYKLYKVEEQEDVVIAEVSADADETFSVVPSGLTVKDLTIDAQARGSVKFKLEKDLPNIKSRANNEGYLFTDIKLATVLVQNTFSQVTYEFEKLKVRYEEEYELTDPDSENDKYTDHGVAYCDSAVWLPAGNYKVISYTVYSKQGVTETALETQAVSGETFTVEDNQLTEYAIVPVLVSKTAENIKDYLALKEIWEKMGGKNWKYYGQTYPEGANWNFNKDIDMWGDQPGVTLNNKGRVSSLSLSGFGASGELPDAIGQLTELRILALGSHDETYGNMLFGPDGIQPDMSEAKRDKMRMDYKEHFLDRDVRENLSEMLQWTINNYTSQSKIKKSSRISTKDTQIGIITNKITGVSKAVMRLKNLQQFYIANSPITYDKICTDWTDPNSSYAQQYEKENLSWAGMTNLTDVELYNCVNLTRLPLDMVGNLPELQLLNIACNQNISGAQLREDWSKLCDMPAGPRLQILYMGYNNLEEFPEDAQLRKMVKFKMLDCTTNKVHTLHSFGTDIKLSTLYLDNNKITSIPDDFCAFTNEVETLGFSYNELTEVPNIFNAKSIYIMNTVDFSHNNITGFSGGDDGFKGINAYTVSLSYNKLKKFPKALFKSGSPIQTLDLSANELTEVKEGEMQGSNAHLLQTLDLRFNKLTKLCDDFRATNIPYLTGIDLSYNSFSEVPPQPLNCSELKAFAIRYQRNEKGERTLRDWPVGIMQCPSLIQLQIGSNDIRKVNETITPYVWILDIKDNPNISIDLSGACSAIQNGMYLLFYDKTQDIRGCDILGIER</sequence>
<keyword evidence="2" id="KW-0677">Repeat</keyword>
<feature type="domain" description="DUF4458" evidence="4">
    <location>
        <begin position="168"/>
        <end position="290"/>
    </location>
</feature>
<protein>
    <submittedName>
        <fullName evidence="5">DUF4458 domain-containing protein</fullName>
    </submittedName>
</protein>
<keyword evidence="1" id="KW-0433">Leucine-rich repeat</keyword>
<feature type="chain" id="PRO_5037846977" evidence="3">
    <location>
        <begin position="27"/>
        <end position="903"/>
    </location>
</feature>
<dbReference type="InterPro" id="IPR041403">
    <property type="entry name" value="DUF4458_prot_LRR"/>
</dbReference>
<dbReference type="Gene3D" id="3.80.10.10">
    <property type="entry name" value="Ribonuclease Inhibitor"/>
    <property type="match status" value="1"/>
</dbReference>
<evidence type="ECO:0000313" key="5">
    <source>
        <dbReference type="EMBL" id="HJF07583.1"/>
    </source>
</evidence>
<dbReference type="InterPro" id="IPR027899">
    <property type="entry name" value="DUF4458"/>
</dbReference>
<dbReference type="Pfam" id="PF18805">
    <property type="entry name" value="LRR_10"/>
    <property type="match status" value="1"/>
</dbReference>
<comment type="caution">
    <text evidence="5">The sequence shown here is derived from an EMBL/GenBank/DDBJ whole genome shotgun (WGS) entry which is preliminary data.</text>
</comment>
<dbReference type="EMBL" id="DYXD01000115">
    <property type="protein sequence ID" value="HJF07583.1"/>
    <property type="molecule type" value="Genomic_DNA"/>
</dbReference>
<organism evidence="5 6">
    <name type="scientific">Phocaeicola coprocola</name>
    <dbReference type="NCBI Taxonomy" id="310298"/>
    <lineage>
        <taxon>Bacteria</taxon>
        <taxon>Pseudomonadati</taxon>
        <taxon>Bacteroidota</taxon>
        <taxon>Bacteroidia</taxon>
        <taxon>Bacteroidales</taxon>
        <taxon>Bacteroidaceae</taxon>
        <taxon>Phocaeicola</taxon>
    </lineage>
</organism>